<dbReference type="EMBL" id="VLLI01000001">
    <property type="protein sequence ID" value="TWJ04316.1"/>
    <property type="molecule type" value="Genomic_DNA"/>
</dbReference>
<dbReference type="PROSITE" id="PS51186">
    <property type="entry name" value="GNAT"/>
    <property type="match status" value="1"/>
</dbReference>
<keyword evidence="1" id="KW-0808">Transferase</keyword>
<dbReference type="InterPro" id="IPR000182">
    <property type="entry name" value="GNAT_dom"/>
</dbReference>
<accession>A0A562UEU9</accession>
<dbReference type="Proteomes" id="UP000317010">
    <property type="component" value="Unassembled WGS sequence"/>
</dbReference>
<dbReference type="AlphaFoldDB" id="A0A562UEU9"/>
<dbReference type="Pfam" id="PF00583">
    <property type="entry name" value="Acetyltransf_1"/>
    <property type="match status" value="1"/>
</dbReference>
<gene>
    <name evidence="4" type="ORF">JN11_00024</name>
</gene>
<name>A0A562UEU9_9SPHI</name>
<evidence type="ECO:0000256" key="1">
    <source>
        <dbReference type="ARBA" id="ARBA00022679"/>
    </source>
</evidence>
<dbReference type="PANTHER" id="PTHR43877">
    <property type="entry name" value="AMINOALKYLPHOSPHONATE N-ACETYLTRANSFERASE-RELATED-RELATED"/>
    <property type="match status" value="1"/>
</dbReference>
<evidence type="ECO:0000313" key="4">
    <source>
        <dbReference type="EMBL" id="TWJ04316.1"/>
    </source>
</evidence>
<dbReference type="CDD" id="cd04301">
    <property type="entry name" value="NAT_SF"/>
    <property type="match status" value="1"/>
</dbReference>
<evidence type="ECO:0000259" key="3">
    <source>
        <dbReference type="PROSITE" id="PS51186"/>
    </source>
</evidence>
<keyword evidence="2" id="KW-0012">Acyltransferase</keyword>
<dbReference type="RefSeq" id="WP_144908441.1">
    <property type="nucleotide sequence ID" value="NZ_VLLI01000001.1"/>
</dbReference>
<dbReference type="InterPro" id="IPR016181">
    <property type="entry name" value="Acyl_CoA_acyltransferase"/>
</dbReference>
<dbReference type="GO" id="GO:0016747">
    <property type="term" value="F:acyltransferase activity, transferring groups other than amino-acyl groups"/>
    <property type="evidence" value="ECO:0007669"/>
    <property type="project" value="InterPro"/>
</dbReference>
<organism evidence="4 5">
    <name type="scientific">Mucilaginibacter frigoritolerans</name>
    <dbReference type="NCBI Taxonomy" id="652788"/>
    <lineage>
        <taxon>Bacteria</taxon>
        <taxon>Pseudomonadati</taxon>
        <taxon>Bacteroidota</taxon>
        <taxon>Sphingobacteriia</taxon>
        <taxon>Sphingobacteriales</taxon>
        <taxon>Sphingobacteriaceae</taxon>
        <taxon>Mucilaginibacter</taxon>
    </lineage>
</organism>
<dbReference type="Gene3D" id="3.40.630.30">
    <property type="match status" value="1"/>
</dbReference>
<evidence type="ECO:0000313" key="5">
    <source>
        <dbReference type="Proteomes" id="UP000317010"/>
    </source>
</evidence>
<keyword evidence="4" id="KW-0687">Ribonucleoprotein</keyword>
<dbReference type="GO" id="GO:0005840">
    <property type="term" value="C:ribosome"/>
    <property type="evidence" value="ECO:0007669"/>
    <property type="project" value="UniProtKB-KW"/>
</dbReference>
<keyword evidence="5" id="KW-1185">Reference proteome</keyword>
<evidence type="ECO:0000256" key="2">
    <source>
        <dbReference type="ARBA" id="ARBA00023315"/>
    </source>
</evidence>
<protein>
    <submittedName>
        <fullName evidence="4">Ribosomal protein S18 acetylase RimI-like enzyme</fullName>
    </submittedName>
</protein>
<dbReference type="OrthoDB" id="1450704at2"/>
<dbReference type="InterPro" id="IPR050832">
    <property type="entry name" value="Bact_Acetyltransf"/>
</dbReference>
<reference evidence="4 5" key="1">
    <citation type="submission" date="2019-07" db="EMBL/GenBank/DDBJ databases">
        <title>Genomic Encyclopedia of Archaeal and Bacterial Type Strains, Phase II (KMG-II): from individual species to whole genera.</title>
        <authorList>
            <person name="Goeker M."/>
        </authorList>
    </citation>
    <scope>NUCLEOTIDE SEQUENCE [LARGE SCALE GENOMIC DNA]</scope>
    <source>
        <strain evidence="4 5">ATCC BAA-1854</strain>
    </source>
</reference>
<proteinExistence type="predicted"/>
<keyword evidence="4" id="KW-0689">Ribosomal protein</keyword>
<feature type="domain" description="N-acetyltransferase" evidence="3">
    <location>
        <begin position="4"/>
        <end position="155"/>
    </location>
</feature>
<sequence>MEQIIIRKAAISDLNILLEFEQGIIKAERPFDVTLKDGEIHYYDIAQMIIADHVEVLVAEKAGELIASGYARIEDSKIYLKHPKHAYLGFMYVKPEYRGKGVNKMILDGLALWSKQRGIMELHLEVYDENTPAVRAYEKVGFSKLLVQMRMGLTD</sequence>
<dbReference type="SUPFAM" id="SSF55729">
    <property type="entry name" value="Acyl-CoA N-acyltransferases (Nat)"/>
    <property type="match status" value="1"/>
</dbReference>
<comment type="caution">
    <text evidence="4">The sequence shown here is derived from an EMBL/GenBank/DDBJ whole genome shotgun (WGS) entry which is preliminary data.</text>
</comment>